<keyword evidence="1" id="KW-1133">Transmembrane helix</keyword>
<sequence>MGLVWICVVSALSASFSFSYAYVGRYSERTGVGCIARSFSLLERFRGLPPCALMSSADALWSVCIFVRVFSLFVSPFPFTTMLAFFPGHKLHTVSSLTNCPSFSIHLNPFLPFPSSRGPCGLSIPSHPTPPHPILPQSFPSRAPHPRSDTVLHALPPLPPPPPPSCSSAGHTLDDAAAAAALTHACCRRRIWPCVRTFVGRVVGGRCRLSEWLEYLLACVRVWRSLTCLVVAWESVSAGGEMG</sequence>
<comment type="caution">
    <text evidence="3">The sequence shown here is derived from an EMBL/GenBank/DDBJ whole genome shotgun (WGS) entry which is preliminary data.</text>
</comment>
<dbReference type="RefSeq" id="XP_066652963.1">
    <property type="nucleotide sequence ID" value="XM_066796449.1"/>
</dbReference>
<evidence type="ECO:0000256" key="1">
    <source>
        <dbReference type="SAM" id="Phobius"/>
    </source>
</evidence>
<reference evidence="3 4" key="1">
    <citation type="submission" date="2024-04" db="EMBL/GenBank/DDBJ databases">
        <title>Phyllosticta paracitricarpa is synonymous to the EU quarantine fungus P. citricarpa based on phylogenomic analyses.</title>
        <authorList>
            <consortium name="Lawrence Berkeley National Laboratory"/>
            <person name="Van ingen-buijs V.A."/>
            <person name="Van westerhoven A.C."/>
            <person name="Haridas S."/>
            <person name="Skiadas P."/>
            <person name="Martin F."/>
            <person name="Groenewald J.Z."/>
            <person name="Crous P.W."/>
            <person name="Seidl M.F."/>
        </authorList>
    </citation>
    <scope>NUCLEOTIDE SEQUENCE [LARGE SCALE GENOMIC DNA]</scope>
    <source>
        <strain evidence="3 4">CPC 17464</strain>
    </source>
</reference>
<protein>
    <submittedName>
        <fullName evidence="3">Uncharacterized protein</fullName>
    </submittedName>
</protein>
<feature type="signal peptide" evidence="2">
    <location>
        <begin position="1"/>
        <end position="21"/>
    </location>
</feature>
<dbReference type="EMBL" id="JBBPEH010000009">
    <property type="protein sequence ID" value="KAK7533924.1"/>
    <property type="molecule type" value="Genomic_DNA"/>
</dbReference>
<accession>A0ABR1LFC9</accession>
<dbReference type="GeneID" id="92029355"/>
<keyword evidence="1" id="KW-0812">Transmembrane</keyword>
<keyword evidence="4" id="KW-1185">Reference proteome</keyword>
<proteinExistence type="predicted"/>
<name>A0ABR1LFC9_9PEZI</name>
<organism evidence="3 4">
    <name type="scientific">Phyllosticta citribraziliensis</name>
    <dbReference type="NCBI Taxonomy" id="989973"/>
    <lineage>
        <taxon>Eukaryota</taxon>
        <taxon>Fungi</taxon>
        <taxon>Dikarya</taxon>
        <taxon>Ascomycota</taxon>
        <taxon>Pezizomycotina</taxon>
        <taxon>Dothideomycetes</taxon>
        <taxon>Dothideomycetes incertae sedis</taxon>
        <taxon>Botryosphaeriales</taxon>
        <taxon>Phyllostictaceae</taxon>
        <taxon>Phyllosticta</taxon>
    </lineage>
</organism>
<feature type="chain" id="PRO_5045909158" evidence="2">
    <location>
        <begin position="22"/>
        <end position="243"/>
    </location>
</feature>
<keyword evidence="2" id="KW-0732">Signal</keyword>
<feature type="transmembrane region" description="Helical" evidence="1">
    <location>
        <begin position="59"/>
        <end position="86"/>
    </location>
</feature>
<evidence type="ECO:0000313" key="4">
    <source>
        <dbReference type="Proteomes" id="UP001360953"/>
    </source>
</evidence>
<gene>
    <name evidence="3" type="ORF">J3D65DRAFT_463155</name>
</gene>
<keyword evidence="1" id="KW-0472">Membrane</keyword>
<evidence type="ECO:0000256" key="2">
    <source>
        <dbReference type="SAM" id="SignalP"/>
    </source>
</evidence>
<evidence type="ECO:0000313" key="3">
    <source>
        <dbReference type="EMBL" id="KAK7533924.1"/>
    </source>
</evidence>
<dbReference type="Proteomes" id="UP001360953">
    <property type="component" value="Unassembled WGS sequence"/>
</dbReference>